<feature type="compositionally biased region" description="Low complexity" evidence="1">
    <location>
        <begin position="64"/>
        <end position="96"/>
    </location>
</feature>
<name>A0A1H8WAG4_9BRAD</name>
<dbReference type="AlphaFoldDB" id="A0A1H8WAG4"/>
<accession>A0A1H8WAG4</accession>
<dbReference type="EMBL" id="FODT01000011">
    <property type="protein sequence ID" value="SEP24645.1"/>
    <property type="molecule type" value="Genomic_DNA"/>
</dbReference>
<sequence length="182" mass="18974">MTQITRVFDNPGRARAALDELKAQRFDSAEMVAGPEGRGQTLLRVEAPFGTAIRVEEILDRHANAGTPAPAAAAAKPAVTTAPPQAAQPPSRLPAAKTEPAKSPSAKLPSAEPRSAEPGAPARNVADGGGNSRPRTLSQILGIPELIDSDTFFSGFPLLIRPAPKRAKAEEPVAKQPVAKPN</sequence>
<proteinExistence type="predicted"/>
<organism evidence="2 3">
    <name type="scientific">Rhodopseudomonas pseudopalustris</name>
    <dbReference type="NCBI Taxonomy" id="1513892"/>
    <lineage>
        <taxon>Bacteria</taxon>
        <taxon>Pseudomonadati</taxon>
        <taxon>Pseudomonadota</taxon>
        <taxon>Alphaproteobacteria</taxon>
        <taxon>Hyphomicrobiales</taxon>
        <taxon>Nitrobacteraceae</taxon>
        <taxon>Rhodopseudomonas</taxon>
    </lineage>
</organism>
<evidence type="ECO:0000313" key="3">
    <source>
        <dbReference type="Proteomes" id="UP000199615"/>
    </source>
</evidence>
<evidence type="ECO:0000256" key="1">
    <source>
        <dbReference type="SAM" id="MobiDB-lite"/>
    </source>
</evidence>
<reference evidence="3" key="1">
    <citation type="submission" date="2016-10" db="EMBL/GenBank/DDBJ databases">
        <authorList>
            <person name="Varghese N."/>
            <person name="Submissions S."/>
        </authorList>
    </citation>
    <scope>NUCLEOTIDE SEQUENCE [LARGE SCALE GENOMIC DNA]</scope>
    <source>
        <strain evidence="3">DSM 123</strain>
    </source>
</reference>
<gene>
    <name evidence="2" type="ORF">SAMN05444123_111159</name>
</gene>
<feature type="region of interest" description="Disordered" evidence="1">
    <location>
        <begin position="64"/>
        <end position="137"/>
    </location>
</feature>
<keyword evidence="3" id="KW-1185">Reference proteome</keyword>
<dbReference type="Proteomes" id="UP000199615">
    <property type="component" value="Unassembled WGS sequence"/>
</dbReference>
<protein>
    <submittedName>
        <fullName evidence="2">Uncharacterized protein</fullName>
    </submittedName>
</protein>
<evidence type="ECO:0000313" key="2">
    <source>
        <dbReference type="EMBL" id="SEP24645.1"/>
    </source>
</evidence>